<dbReference type="AlphaFoldDB" id="A0A1E3X8C8"/>
<dbReference type="Pfam" id="PF01545">
    <property type="entry name" value="Cation_efflux"/>
    <property type="match status" value="1"/>
</dbReference>
<dbReference type="InterPro" id="IPR027469">
    <property type="entry name" value="Cation_efflux_TMD_sf"/>
</dbReference>
<feature type="transmembrane region" description="Helical" evidence="11">
    <location>
        <begin position="12"/>
        <end position="33"/>
    </location>
</feature>
<evidence type="ECO:0000256" key="11">
    <source>
        <dbReference type="SAM" id="Phobius"/>
    </source>
</evidence>
<accession>A0A1E3X8C8</accession>
<evidence type="ECO:0000256" key="2">
    <source>
        <dbReference type="ARBA" id="ARBA00004644"/>
    </source>
</evidence>
<evidence type="ECO:0000256" key="4">
    <source>
        <dbReference type="ARBA" id="ARBA00022692"/>
    </source>
</evidence>
<evidence type="ECO:0000256" key="3">
    <source>
        <dbReference type="ARBA" id="ARBA00008731"/>
    </source>
</evidence>
<evidence type="ECO:0000313" key="14">
    <source>
        <dbReference type="Proteomes" id="UP000094056"/>
    </source>
</evidence>
<keyword evidence="10" id="KW-0968">Cytoplasmic vesicle</keyword>
<evidence type="ECO:0000256" key="1">
    <source>
        <dbReference type="ARBA" id="ARBA00004146"/>
    </source>
</evidence>
<feature type="transmembrane region" description="Helical" evidence="11">
    <location>
        <begin position="78"/>
        <end position="95"/>
    </location>
</feature>
<sequence length="203" mass="22609">MDQRLQKKALSLSYFTVGYNILEGIASIFAGLLSGSIALVGFGLDSFVESLSGGVMIWRFRKHGKISEEEEEIVEKKAIRLVAYTFFILGAYVLYESVKKLHFHEIPDPSLFGIVIAILSLIVMPVLFYMKYQTGKSINSRSLVADSKQTLACVFLSVALLIGLGLNYLYGFWKADPLVGLIIVIFLIKEGYSTLKEEKLCSC</sequence>
<evidence type="ECO:0000256" key="8">
    <source>
        <dbReference type="ARBA" id="ARBA00023018"/>
    </source>
</evidence>
<comment type="subcellular location">
    <subcellularLocation>
        <location evidence="2">Cytoplasmic vesicle</location>
        <location evidence="2">Secretory vesicle</location>
        <location evidence="2">Synaptic vesicle membrane</location>
        <topology evidence="2">Multi-pass membrane protein</topology>
    </subcellularLocation>
    <subcellularLocation>
        <location evidence="1">Early endosome membrane</location>
    </subcellularLocation>
</comment>
<keyword evidence="4 11" id="KW-0812">Transmembrane</keyword>
<feature type="transmembrane region" description="Helical" evidence="11">
    <location>
        <begin position="39"/>
        <end position="58"/>
    </location>
</feature>
<name>A0A1E3X8C8_9BACT</name>
<dbReference type="Gene3D" id="1.20.1510.10">
    <property type="entry name" value="Cation efflux protein transmembrane domain"/>
    <property type="match status" value="1"/>
</dbReference>
<keyword evidence="9 11" id="KW-0472">Membrane</keyword>
<protein>
    <recommendedName>
        <fullName evidence="12">Cation efflux protein transmembrane domain-containing protein</fullName>
    </recommendedName>
</protein>
<keyword evidence="6" id="KW-0862">Zinc</keyword>
<dbReference type="GO" id="GO:0008324">
    <property type="term" value="F:monoatomic cation transmembrane transporter activity"/>
    <property type="evidence" value="ECO:0007669"/>
    <property type="project" value="InterPro"/>
</dbReference>
<evidence type="ECO:0000256" key="6">
    <source>
        <dbReference type="ARBA" id="ARBA00022833"/>
    </source>
</evidence>
<evidence type="ECO:0000256" key="9">
    <source>
        <dbReference type="ARBA" id="ARBA00023136"/>
    </source>
</evidence>
<evidence type="ECO:0000313" key="13">
    <source>
        <dbReference type="EMBL" id="ODS31881.1"/>
    </source>
</evidence>
<evidence type="ECO:0000256" key="5">
    <source>
        <dbReference type="ARBA" id="ARBA00022753"/>
    </source>
</evidence>
<keyword evidence="8" id="KW-0770">Synapse</keyword>
<dbReference type="InterPro" id="IPR026765">
    <property type="entry name" value="Tmem163"/>
</dbReference>
<gene>
    <name evidence="13" type="ORF">SCARUB_02995</name>
</gene>
<evidence type="ECO:0000256" key="7">
    <source>
        <dbReference type="ARBA" id="ARBA00022989"/>
    </source>
</evidence>
<evidence type="ECO:0000259" key="12">
    <source>
        <dbReference type="Pfam" id="PF01545"/>
    </source>
</evidence>
<keyword evidence="7 11" id="KW-1133">Transmembrane helix</keyword>
<dbReference type="PANTHER" id="PTHR31937:SF2">
    <property type="entry name" value="TRANSMEMBRANE PROTEIN 163"/>
    <property type="match status" value="1"/>
</dbReference>
<dbReference type="InterPro" id="IPR058533">
    <property type="entry name" value="Cation_efflux_TM"/>
</dbReference>
<dbReference type="GO" id="GO:0031410">
    <property type="term" value="C:cytoplasmic vesicle"/>
    <property type="evidence" value="ECO:0007669"/>
    <property type="project" value="UniProtKB-KW"/>
</dbReference>
<dbReference type="GO" id="GO:0016020">
    <property type="term" value="C:membrane"/>
    <property type="evidence" value="ECO:0007669"/>
    <property type="project" value="InterPro"/>
</dbReference>
<proteinExistence type="inferred from homology"/>
<evidence type="ECO:0000256" key="10">
    <source>
        <dbReference type="ARBA" id="ARBA00023329"/>
    </source>
</evidence>
<dbReference type="EMBL" id="MAYW01000089">
    <property type="protein sequence ID" value="ODS31881.1"/>
    <property type="molecule type" value="Genomic_DNA"/>
</dbReference>
<feature type="domain" description="Cation efflux protein transmembrane" evidence="12">
    <location>
        <begin position="20"/>
        <end position="197"/>
    </location>
</feature>
<feature type="transmembrane region" description="Helical" evidence="11">
    <location>
        <begin position="110"/>
        <end position="130"/>
    </location>
</feature>
<dbReference type="Proteomes" id="UP000094056">
    <property type="component" value="Unassembled WGS sequence"/>
</dbReference>
<organism evidence="13 14">
    <name type="scientific">Candidatus Scalindua rubra</name>
    <dbReference type="NCBI Taxonomy" id="1872076"/>
    <lineage>
        <taxon>Bacteria</taxon>
        <taxon>Pseudomonadati</taxon>
        <taxon>Planctomycetota</taxon>
        <taxon>Candidatus Brocadiia</taxon>
        <taxon>Candidatus Brocadiales</taxon>
        <taxon>Candidatus Scalinduaceae</taxon>
        <taxon>Candidatus Scalindua</taxon>
    </lineage>
</organism>
<comment type="similarity">
    <text evidence="3">Belongs to the TMEM163 family.</text>
</comment>
<dbReference type="PANTHER" id="PTHR31937">
    <property type="entry name" value="TRANSMEMBRANE PROTEIN 163"/>
    <property type="match status" value="1"/>
</dbReference>
<dbReference type="SUPFAM" id="SSF161111">
    <property type="entry name" value="Cation efflux protein transmembrane domain-like"/>
    <property type="match status" value="1"/>
</dbReference>
<comment type="caution">
    <text evidence="13">The sequence shown here is derived from an EMBL/GenBank/DDBJ whole genome shotgun (WGS) entry which is preliminary data.</text>
</comment>
<keyword evidence="5" id="KW-0967">Endosome</keyword>
<reference evidence="13 14" key="1">
    <citation type="submission" date="2016-07" db="EMBL/GenBank/DDBJ databases">
        <title>Draft genome of Scalindua rubra, obtained from a brine-seawater interface in the Red Sea, sheds light on salt adaptation in anammox bacteria.</title>
        <authorList>
            <person name="Speth D.R."/>
            <person name="Lagkouvardos I."/>
            <person name="Wang Y."/>
            <person name="Qian P.-Y."/>
            <person name="Dutilh B.E."/>
            <person name="Jetten M.S."/>
        </authorList>
    </citation>
    <scope>NUCLEOTIDE SEQUENCE [LARGE SCALE GENOMIC DNA]</scope>
    <source>
        <strain evidence="13">BSI-1</strain>
    </source>
</reference>
<feature type="transmembrane region" description="Helical" evidence="11">
    <location>
        <begin position="151"/>
        <end position="171"/>
    </location>
</feature>